<evidence type="ECO:0000313" key="2">
    <source>
        <dbReference type="Proteomes" id="UP000249005"/>
    </source>
</evidence>
<dbReference type="OrthoDB" id="9788465at2"/>
<name>A0A2X4V006_9GAMM</name>
<proteinExistence type="predicted"/>
<sequence length="161" mass="18699">MMNNAVLRSVRYMLGLSDAQMVEIIKLGGCEVTRGDMAFWLKKEDEPEFKPCIDRVMAHFLNGLIFFRRGKNDDLPPPPLEKKVTNNVMLKKLRVAFALREDDMLAIYQSVDFRISKPEITAIFRKPDHKNYRECGDQLLRNFLKGLTQRIKGKPKAVRQD</sequence>
<keyword evidence="2" id="KW-1185">Reference proteome</keyword>
<dbReference type="Proteomes" id="UP000249005">
    <property type="component" value="Chromosome 1"/>
</dbReference>
<dbReference type="EMBL" id="LS483470">
    <property type="protein sequence ID" value="SQI41438.1"/>
    <property type="molecule type" value="Genomic_DNA"/>
</dbReference>
<dbReference type="RefSeq" id="WP_111740571.1">
    <property type="nucleotide sequence ID" value="NZ_LR698987.1"/>
</dbReference>
<organism evidence="1 2">
    <name type="scientific">Leminorella richardii</name>
    <dbReference type="NCBI Taxonomy" id="158841"/>
    <lineage>
        <taxon>Bacteria</taxon>
        <taxon>Pseudomonadati</taxon>
        <taxon>Pseudomonadota</taxon>
        <taxon>Gammaproteobacteria</taxon>
        <taxon>Enterobacterales</taxon>
        <taxon>Budviciaceae</taxon>
        <taxon>Leminorella</taxon>
    </lineage>
</organism>
<gene>
    <name evidence="1" type="ORF">NCTC12151_02071</name>
</gene>
<evidence type="ECO:0000313" key="1">
    <source>
        <dbReference type="EMBL" id="SQI41438.1"/>
    </source>
</evidence>
<dbReference type="KEGG" id="lri:NCTC12151_02071"/>
<dbReference type="InterPro" id="IPR009921">
    <property type="entry name" value="YehS-like"/>
</dbReference>
<dbReference type="Pfam" id="PF07308">
    <property type="entry name" value="DUF1456"/>
    <property type="match status" value="2"/>
</dbReference>
<dbReference type="PANTHER" id="PTHR37805">
    <property type="entry name" value="CYTOPLASMIC PROTEIN-RELATED"/>
    <property type="match status" value="1"/>
</dbReference>
<reference evidence="1 2" key="1">
    <citation type="submission" date="2018-06" db="EMBL/GenBank/DDBJ databases">
        <authorList>
            <consortium name="Pathogen Informatics"/>
            <person name="Doyle S."/>
        </authorList>
    </citation>
    <scope>NUCLEOTIDE SEQUENCE [LARGE SCALE GENOMIC DNA]</scope>
    <source>
        <strain evidence="1 2">NCTC12151</strain>
    </source>
</reference>
<protein>
    <submittedName>
        <fullName evidence="1">Protein of uncharacterized function (DUF1456)</fullName>
    </submittedName>
</protein>
<accession>A0A2X4V006</accession>
<dbReference type="PANTHER" id="PTHR37805:SF1">
    <property type="entry name" value="CYTOPLASMIC PROTEIN"/>
    <property type="match status" value="1"/>
</dbReference>
<dbReference type="AlphaFoldDB" id="A0A2X4V006"/>